<organism evidence="2 3">
    <name type="scientific">Ornithorhynchus anatinus</name>
    <name type="common">Duckbill platypus</name>
    <dbReference type="NCBI Taxonomy" id="9258"/>
    <lineage>
        <taxon>Eukaryota</taxon>
        <taxon>Metazoa</taxon>
        <taxon>Chordata</taxon>
        <taxon>Craniata</taxon>
        <taxon>Vertebrata</taxon>
        <taxon>Euteleostomi</taxon>
        <taxon>Mammalia</taxon>
        <taxon>Monotremata</taxon>
        <taxon>Ornithorhynchidae</taxon>
        <taxon>Ornithorhynchus</taxon>
    </lineage>
</organism>
<dbReference type="GO" id="GO:0120044">
    <property type="term" value="C:stereocilium base"/>
    <property type="evidence" value="ECO:0000318"/>
    <property type="project" value="GO_Central"/>
</dbReference>
<dbReference type="GeneID" id="100081237"/>
<dbReference type="RefSeq" id="XP_028907198.1">
    <property type="nucleotide sequence ID" value="XM_029051365.2"/>
</dbReference>
<dbReference type="GO" id="GO:0120043">
    <property type="term" value="C:stereocilium shaft"/>
    <property type="evidence" value="ECO:0000318"/>
    <property type="project" value="GO_Central"/>
</dbReference>
<dbReference type="Proteomes" id="UP000002279">
    <property type="component" value="Chromosome X1"/>
</dbReference>
<dbReference type="Ensembl" id="ENSOANT00000075620.1">
    <property type="protein sequence ID" value="ENSOANP00000046062.1"/>
    <property type="gene ID" value="ENSOANG00000050122.1"/>
</dbReference>
<sequence>MTLPPARSRVSPAKVRAGSQSTDSQRMEPLEEQLSQKGEARPRKVRFKISSSSSGRVLKQVFEDGQELDVPHDDSPPRGCLRPSFGPAGDFSEAEPVPEPRLYSSTKLTAQRLSAFREGDSYSLAGRDPLFHDFPASDLGDCPAREHRPAPILDFGKIIIYTKNLKIIRAPVDKRDLMRKILQKGEDAEDWSDGNPGKPAGCSEENQTCLLKPENPSSLNHYIQGEDGAEHDCFRCRGSGRAPCSLCHGSKFSMLANRFRESYRALRCPACNEKGLQPCQICNQ</sequence>
<dbReference type="GO" id="GO:0005902">
    <property type="term" value="C:microvillus"/>
    <property type="evidence" value="ECO:0000318"/>
    <property type="project" value="GO_Central"/>
</dbReference>
<dbReference type="KEGG" id="oaa:100081237"/>
<accession>A0A6I8NYX3</accession>
<dbReference type="Pfam" id="PF23733">
    <property type="entry name" value="GRXCR1-2_C"/>
    <property type="match status" value="1"/>
</dbReference>
<dbReference type="Bgee" id="ENSOANG00000050122">
    <property type="expression patterns" value="Expressed in heart and 3 other cell types or tissues"/>
</dbReference>
<keyword evidence="3" id="KW-1185">Reference proteome</keyword>
<feature type="region of interest" description="Disordered" evidence="1">
    <location>
        <begin position="186"/>
        <end position="205"/>
    </location>
</feature>
<dbReference type="GeneTree" id="ENSGT00940000158849"/>
<reference evidence="2" key="2">
    <citation type="submission" date="2025-08" db="UniProtKB">
        <authorList>
            <consortium name="Ensembl"/>
        </authorList>
    </citation>
    <scope>IDENTIFICATION</scope>
    <source>
        <strain evidence="2">Glennie</strain>
    </source>
</reference>
<dbReference type="FunCoup" id="A0A6I8NYX3">
    <property type="interactions" value="4"/>
</dbReference>
<feature type="region of interest" description="Disordered" evidence="1">
    <location>
        <begin position="1"/>
        <end position="102"/>
    </location>
</feature>
<dbReference type="InterPro" id="IPR033023">
    <property type="entry name" value="GRXCR2"/>
</dbReference>
<dbReference type="InParanoid" id="A0A6I8NYX3"/>
<evidence type="ECO:0000313" key="3">
    <source>
        <dbReference type="Proteomes" id="UP000002279"/>
    </source>
</evidence>
<dbReference type="PANTHER" id="PTHR46926:SF1">
    <property type="entry name" value="GLUTAREDOXIN DOMAIN-CONTAINING CYSTEINE-RICH PROTEIN 2"/>
    <property type="match status" value="1"/>
</dbReference>
<protein>
    <submittedName>
        <fullName evidence="2">Glutaredoxin and cysteine rich domain containing 2</fullName>
    </submittedName>
</protein>
<dbReference type="GO" id="GO:0007605">
    <property type="term" value="P:sensory perception of sound"/>
    <property type="evidence" value="ECO:0000318"/>
    <property type="project" value="GO_Central"/>
</dbReference>
<reference evidence="2 3" key="1">
    <citation type="journal article" date="2008" name="Nature">
        <title>Genome analysis of the platypus reveals unique signatures of evolution.</title>
        <authorList>
            <person name="Warren W.C."/>
            <person name="Hillier L.W."/>
            <person name="Marshall Graves J.A."/>
            <person name="Birney E."/>
            <person name="Ponting C.P."/>
            <person name="Grutzner F."/>
            <person name="Belov K."/>
            <person name="Miller W."/>
            <person name="Clarke L."/>
            <person name="Chinwalla A.T."/>
            <person name="Yang S.P."/>
            <person name="Heger A."/>
            <person name="Locke D.P."/>
            <person name="Miethke P."/>
            <person name="Waters P.D."/>
            <person name="Veyrunes F."/>
            <person name="Fulton L."/>
            <person name="Fulton B."/>
            <person name="Graves T."/>
            <person name="Wallis J."/>
            <person name="Puente X.S."/>
            <person name="Lopez-Otin C."/>
            <person name="Ordonez G.R."/>
            <person name="Eichler E.E."/>
            <person name="Chen L."/>
            <person name="Cheng Z."/>
            <person name="Deakin J.E."/>
            <person name="Alsop A."/>
            <person name="Thompson K."/>
            <person name="Kirby P."/>
            <person name="Papenfuss A.T."/>
            <person name="Wakefield M.J."/>
            <person name="Olender T."/>
            <person name="Lancet D."/>
            <person name="Huttley G.A."/>
            <person name="Smit A.F."/>
            <person name="Pask A."/>
            <person name="Temple-Smith P."/>
            <person name="Batzer M.A."/>
            <person name="Walker J.A."/>
            <person name="Konkel M.K."/>
            <person name="Harris R.S."/>
            <person name="Whittington C.M."/>
            <person name="Wong E.S."/>
            <person name="Gemmell N.J."/>
            <person name="Buschiazzo E."/>
            <person name="Vargas Jentzsch I.M."/>
            <person name="Merkel A."/>
            <person name="Schmitz J."/>
            <person name="Zemann A."/>
            <person name="Churakov G."/>
            <person name="Kriegs J.O."/>
            <person name="Brosius J."/>
            <person name="Murchison E.P."/>
            <person name="Sachidanandam R."/>
            <person name="Smith C."/>
            <person name="Hannon G.J."/>
            <person name="Tsend-Ayush E."/>
            <person name="McMillan D."/>
            <person name="Attenborough R."/>
            <person name="Rens W."/>
            <person name="Ferguson-Smith M."/>
            <person name="Lefevre C.M."/>
            <person name="Sharp J.A."/>
            <person name="Nicholas K.R."/>
            <person name="Ray D.A."/>
            <person name="Kube M."/>
            <person name="Reinhardt R."/>
            <person name="Pringle T.H."/>
            <person name="Taylor J."/>
            <person name="Jones R.C."/>
            <person name="Nixon B."/>
            <person name="Dacheux J.L."/>
            <person name="Niwa H."/>
            <person name="Sekita Y."/>
            <person name="Huang X."/>
            <person name="Stark A."/>
            <person name="Kheradpour P."/>
            <person name="Kellis M."/>
            <person name="Flicek P."/>
            <person name="Chen Y."/>
            <person name="Webber C."/>
            <person name="Hardison R."/>
            <person name="Nelson J."/>
            <person name="Hallsworth-Pepin K."/>
            <person name="Delehaunty K."/>
            <person name="Markovic C."/>
            <person name="Minx P."/>
            <person name="Feng Y."/>
            <person name="Kremitzki C."/>
            <person name="Mitreva M."/>
            <person name="Glasscock J."/>
            <person name="Wylie T."/>
            <person name="Wohldmann P."/>
            <person name="Thiru P."/>
            <person name="Nhan M.N."/>
            <person name="Pohl C.S."/>
            <person name="Smith S.M."/>
            <person name="Hou S."/>
            <person name="Nefedov M."/>
            <person name="de Jong P.J."/>
            <person name="Renfree M.B."/>
            <person name="Mardis E.R."/>
            <person name="Wilson R.K."/>
        </authorList>
    </citation>
    <scope>NUCLEOTIDE SEQUENCE [LARGE SCALE GENOMIC DNA]</scope>
    <source>
        <strain evidence="2 3">Glennie</strain>
    </source>
</reference>
<gene>
    <name evidence="2" type="primary">GRXCR2</name>
</gene>
<dbReference type="PANTHER" id="PTHR46926">
    <property type="entry name" value="GLUTAREDOXIN DOMAIN-CONTAINING CYSTEINE-RICH PROTEIN 2"/>
    <property type="match status" value="1"/>
</dbReference>
<dbReference type="CTD" id="643226"/>
<evidence type="ECO:0000256" key="1">
    <source>
        <dbReference type="SAM" id="MobiDB-lite"/>
    </source>
</evidence>
<reference evidence="2" key="3">
    <citation type="submission" date="2025-09" db="UniProtKB">
        <authorList>
            <consortium name="Ensembl"/>
        </authorList>
    </citation>
    <scope>IDENTIFICATION</scope>
    <source>
        <strain evidence="2">Glennie</strain>
    </source>
</reference>
<evidence type="ECO:0000313" key="2">
    <source>
        <dbReference type="Ensembl" id="ENSOANP00000046062.1"/>
    </source>
</evidence>
<name>A0A6I8NYX3_ORNAN</name>
<dbReference type="AlphaFoldDB" id="A0A6I8NYX3"/>
<dbReference type="OMA" id="PFFNDYK"/>
<dbReference type="OrthoDB" id="423313at2759"/>
<dbReference type="GO" id="GO:0060088">
    <property type="term" value="P:auditory receptor cell stereocilium organization"/>
    <property type="evidence" value="ECO:0007669"/>
    <property type="project" value="Ensembl"/>
</dbReference>
<proteinExistence type="predicted"/>